<sequence>MNDSVPAPDGVEEVHPVVVQLPPEASDLPDPARIREWVHAALAGVPEEAQAGEVVVRAEDGEAMAELNASFRGKAGPTNVLSFPADLPPGPWESMLGDLVICPEVVAREAAEQGKPLQAHWAHMVVHGTLHLLGYDHMAPDEAEEMEALEREIMAQLGFRDPYAEE</sequence>
<dbReference type="STRING" id="381306.AN478_02405"/>
<keyword evidence="3 8" id="KW-0540">Nuclease</keyword>
<dbReference type="GO" id="GO:0008270">
    <property type="term" value="F:zinc ion binding"/>
    <property type="evidence" value="ECO:0007669"/>
    <property type="project" value="UniProtKB-UniRule"/>
</dbReference>
<dbReference type="PROSITE" id="PS01306">
    <property type="entry name" value="UPF0054"/>
    <property type="match status" value="1"/>
</dbReference>
<dbReference type="AlphaFoldDB" id="A0A1G5EKP1"/>
<evidence type="ECO:0000256" key="4">
    <source>
        <dbReference type="ARBA" id="ARBA00022723"/>
    </source>
</evidence>
<keyword evidence="4 8" id="KW-0479">Metal-binding</keyword>
<dbReference type="InterPro" id="IPR020549">
    <property type="entry name" value="YbeY_CS"/>
</dbReference>
<comment type="similarity">
    <text evidence="1 8">Belongs to the endoribonuclease YbeY family.</text>
</comment>
<feature type="binding site" evidence="8">
    <location>
        <position position="137"/>
    </location>
    <ligand>
        <name>Zn(2+)</name>
        <dbReference type="ChEBI" id="CHEBI:29105"/>
        <note>catalytic</note>
    </ligand>
</feature>
<dbReference type="GO" id="GO:0006364">
    <property type="term" value="P:rRNA processing"/>
    <property type="evidence" value="ECO:0007669"/>
    <property type="project" value="UniProtKB-UniRule"/>
</dbReference>
<keyword evidence="8" id="KW-0963">Cytoplasm</keyword>
<keyword evidence="7 8" id="KW-0862">Zinc</keyword>
<dbReference type="HAMAP" id="MF_00009">
    <property type="entry name" value="Endoribonucl_YbeY"/>
    <property type="match status" value="1"/>
</dbReference>
<dbReference type="GO" id="GO:0004521">
    <property type="term" value="F:RNA endonuclease activity"/>
    <property type="evidence" value="ECO:0007669"/>
    <property type="project" value="UniProtKB-UniRule"/>
</dbReference>
<feature type="binding site" evidence="8">
    <location>
        <position position="131"/>
    </location>
    <ligand>
        <name>Zn(2+)</name>
        <dbReference type="ChEBI" id="CHEBI:29105"/>
        <note>catalytic</note>
    </ligand>
</feature>
<evidence type="ECO:0000256" key="7">
    <source>
        <dbReference type="ARBA" id="ARBA00022833"/>
    </source>
</evidence>
<evidence type="ECO:0000313" key="9">
    <source>
        <dbReference type="EMBL" id="SCY27559.1"/>
    </source>
</evidence>
<comment type="function">
    <text evidence="8">Single strand-specific metallo-endoribonuclease involved in late-stage 70S ribosome quality control and in maturation of the 3' terminus of the 16S rRNA.</text>
</comment>
<dbReference type="SUPFAM" id="SSF55486">
    <property type="entry name" value="Metalloproteases ('zincins'), catalytic domain"/>
    <property type="match status" value="1"/>
</dbReference>
<feature type="binding site" evidence="8">
    <location>
        <position position="127"/>
    </location>
    <ligand>
        <name>Zn(2+)</name>
        <dbReference type="ChEBI" id="CHEBI:29105"/>
        <note>catalytic</note>
    </ligand>
</feature>
<evidence type="ECO:0000256" key="1">
    <source>
        <dbReference type="ARBA" id="ARBA00010875"/>
    </source>
</evidence>
<dbReference type="GO" id="GO:0004222">
    <property type="term" value="F:metalloendopeptidase activity"/>
    <property type="evidence" value="ECO:0007669"/>
    <property type="project" value="InterPro"/>
</dbReference>
<keyword evidence="10" id="KW-1185">Reference proteome</keyword>
<dbReference type="Proteomes" id="UP000183104">
    <property type="component" value="Unassembled WGS sequence"/>
</dbReference>
<organism evidence="9 10">
    <name type="scientific">Thiohalorhabdus denitrificans</name>
    <dbReference type="NCBI Taxonomy" id="381306"/>
    <lineage>
        <taxon>Bacteria</taxon>
        <taxon>Pseudomonadati</taxon>
        <taxon>Pseudomonadota</taxon>
        <taxon>Gammaproteobacteria</taxon>
        <taxon>Thiohalorhabdales</taxon>
        <taxon>Thiohalorhabdaceae</taxon>
        <taxon>Thiohalorhabdus</taxon>
    </lineage>
</organism>
<keyword evidence="2 8" id="KW-0690">Ribosome biogenesis</keyword>
<keyword evidence="5 8" id="KW-0255">Endonuclease</keyword>
<name>A0A1G5EKP1_9GAMM</name>
<dbReference type="NCBIfam" id="TIGR00043">
    <property type="entry name" value="rRNA maturation RNase YbeY"/>
    <property type="match status" value="1"/>
</dbReference>
<dbReference type="EMBL" id="FMUN01000004">
    <property type="protein sequence ID" value="SCY27559.1"/>
    <property type="molecule type" value="Genomic_DNA"/>
</dbReference>
<dbReference type="EC" id="3.1.-.-" evidence="8"/>
<dbReference type="InterPro" id="IPR002036">
    <property type="entry name" value="YbeY"/>
</dbReference>
<keyword evidence="8" id="KW-0698">rRNA processing</keyword>
<dbReference type="GO" id="GO:0005737">
    <property type="term" value="C:cytoplasm"/>
    <property type="evidence" value="ECO:0007669"/>
    <property type="project" value="UniProtKB-SubCell"/>
</dbReference>
<proteinExistence type="inferred from homology"/>
<accession>A0A1G5EKP1</accession>
<protein>
    <recommendedName>
        <fullName evidence="8">Endoribonuclease YbeY</fullName>
        <ecNumber evidence="8">3.1.-.-</ecNumber>
    </recommendedName>
</protein>
<evidence type="ECO:0000256" key="6">
    <source>
        <dbReference type="ARBA" id="ARBA00022801"/>
    </source>
</evidence>
<dbReference type="InterPro" id="IPR023091">
    <property type="entry name" value="MetalPrtase_cat_dom_sf_prd"/>
</dbReference>
<keyword evidence="6 8" id="KW-0378">Hydrolase</keyword>
<reference evidence="10" key="1">
    <citation type="submission" date="2016-10" db="EMBL/GenBank/DDBJ databases">
        <authorList>
            <person name="Varghese N."/>
        </authorList>
    </citation>
    <scope>NUCLEOTIDE SEQUENCE [LARGE SCALE GENOMIC DNA]</scope>
    <source>
        <strain evidence="10">HL 19</strain>
    </source>
</reference>
<evidence type="ECO:0000256" key="8">
    <source>
        <dbReference type="HAMAP-Rule" id="MF_00009"/>
    </source>
</evidence>
<evidence type="ECO:0000256" key="3">
    <source>
        <dbReference type="ARBA" id="ARBA00022722"/>
    </source>
</evidence>
<evidence type="ECO:0000256" key="2">
    <source>
        <dbReference type="ARBA" id="ARBA00022517"/>
    </source>
</evidence>
<dbReference type="PANTHER" id="PTHR46986">
    <property type="entry name" value="ENDORIBONUCLEASE YBEY, CHLOROPLASTIC"/>
    <property type="match status" value="1"/>
</dbReference>
<evidence type="ECO:0000256" key="5">
    <source>
        <dbReference type="ARBA" id="ARBA00022759"/>
    </source>
</evidence>
<dbReference type="Pfam" id="PF02130">
    <property type="entry name" value="YbeY"/>
    <property type="match status" value="1"/>
</dbReference>
<dbReference type="PANTHER" id="PTHR46986:SF1">
    <property type="entry name" value="ENDORIBONUCLEASE YBEY, CHLOROPLASTIC"/>
    <property type="match status" value="1"/>
</dbReference>
<evidence type="ECO:0000313" key="10">
    <source>
        <dbReference type="Proteomes" id="UP000183104"/>
    </source>
</evidence>
<comment type="subcellular location">
    <subcellularLocation>
        <location evidence="8">Cytoplasm</location>
    </subcellularLocation>
</comment>
<dbReference type="Gene3D" id="3.40.390.30">
    <property type="entry name" value="Metalloproteases ('zincins'), catalytic domain"/>
    <property type="match status" value="1"/>
</dbReference>
<gene>
    <name evidence="8" type="primary">ybeY</name>
    <name evidence="9" type="ORF">SAMN05661077_1674</name>
</gene>
<comment type="cofactor">
    <cofactor evidence="8">
        <name>Zn(2+)</name>
        <dbReference type="ChEBI" id="CHEBI:29105"/>
    </cofactor>
    <text evidence="8">Binds 1 zinc ion.</text>
</comment>